<dbReference type="SUPFAM" id="SSF46626">
    <property type="entry name" value="Cytochrome c"/>
    <property type="match status" value="1"/>
</dbReference>
<accession>A0A5B8RAS8</accession>
<dbReference type="InterPro" id="IPR003143">
    <property type="entry name" value="Cyt_cd1_C_sf"/>
</dbReference>
<evidence type="ECO:0000256" key="3">
    <source>
        <dbReference type="ARBA" id="ARBA00023004"/>
    </source>
</evidence>
<sequence>MSSSGVRTAVGTVLVALAAAFTAAPVFAGFDAKPAETINGRPVKAFVSSECGGCHNPKRTGATGPNITQQRLREGIGDGEGGFKTSKITGRPLTPFNEQAIFMTVKHGRTGTSMPAWGTDSNPIGKALSDAEIRAVTDYLWNNAAPKRFYWSREKMEDSLEVLVPKSEQPAEPTHDHPVDNLLLATEREYFSVAVIDGDSFEVVSHLKAGARAHGYTFSPDGRYAYNLGRDGWLYKYDLYSLKPVRRIRLGLDARGIAISDDGRYIMTGMYIPTQAVMVDADTLEPVKVIDTHGVAAITGGKVDSRICSVNDVKPSVGPYFLLALKEAGQIWRVNYDKPGFPVKKVGNVGKILHDGFLRPDNKVFFLASQNSNHVAALDVETMEILAKIETGTKPHPGPGAVWREDGVEYAATPHIGEGKNVIWNDHTFELVGEVPSGGPGLFVRAREDMKYVWFDSVFPPASNEITVHERKPPFKVVKRINEGTMTLHPEPDADGSHVFVSDWKEGVIRVYDDETLEKVATITDVRTPTGIFSVSRAHHHEGH</sequence>
<dbReference type="InterPro" id="IPR011048">
    <property type="entry name" value="Haem_d1_sf"/>
</dbReference>
<keyword evidence="5" id="KW-0560">Oxidoreductase</keyword>
<keyword evidence="1" id="KW-0349">Heme</keyword>
<feature type="domain" description="Cytochrome c" evidence="4">
    <location>
        <begin position="35"/>
        <end position="144"/>
    </location>
</feature>
<name>A0A5B8RAS8_9ZZZZ</name>
<dbReference type="InterPro" id="IPR009056">
    <property type="entry name" value="Cyt_c-like_dom"/>
</dbReference>
<dbReference type="Pfam" id="PF13442">
    <property type="entry name" value="Cytochrome_CBB3"/>
    <property type="match status" value="1"/>
</dbReference>
<dbReference type="PANTHER" id="PTHR47197:SF3">
    <property type="entry name" value="DIHYDRO-HEME D1 DEHYDROGENASE"/>
    <property type="match status" value="1"/>
</dbReference>
<protein>
    <submittedName>
        <fullName evidence="5">Nitrite reductase</fullName>
        <ecNumber evidence="5">1.7.2.1</ecNumber>
    </submittedName>
</protein>
<keyword evidence="2" id="KW-0479">Metal-binding</keyword>
<dbReference type="EMBL" id="MN079108">
    <property type="protein sequence ID" value="QEA05711.1"/>
    <property type="molecule type" value="Genomic_DNA"/>
</dbReference>
<dbReference type="GO" id="GO:0009055">
    <property type="term" value="F:electron transfer activity"/>
    <property type="evidence" value="ECO:0007669"/>
    <property type="project" value="InterPro"/>
</dbReference>
<dbReference type="Pfam" id="PF02239">
    <property type="entry name" value="Cytochrom_D1"/>
    <property type="match status" value="1"/>
</dbReference>
<dbReference type="GO" id="GO:0050421">
    <property type="term" value="F:nitrite reductase (NO-forming) activity"/>
    <property type="evidence" value="ECO:0007669"/>
    <property type="project" value="UniProtKB-EC"/>
</dbReference>
<dbReference type="PROSITE" id="PS51007">
    <property type="entry name" value="CYTC"/>
    <property type="match status" value="1"/>
</dbReference>
<dbReference type="EC" id="1.7.2.1" evidence="5"/>
<dbReference type="PANTHER" id="PTHR47197">
    <property type="entry name" value="PROTEIN NIRF"/>
    <property type="match status" value="1"/>
</dbReference>
<dbReference type="CDD" id="cd20783">
    <property type="entry name" value="8prop_hemeD1_cyt_cd1-like"/>
    <property type="match status" value="1"/>
</dbReference>
<dbReference type="GO" id="GO:0020037">
    <property type="term" value="F:heme binding"/>
    <property type="evidence" value="ECO:0007669"/>
    <property type="project" value="InterPro"/>
</dbReference>
<dbReference type="Gene3D" id="1.10.760.10">
    <property type="entry name" value="Cytochrome c-like domain"/>
    <property type="match status" value="1"/>
</dbReference>
<dbReference type="SUPFAM" id="SSF51004">
    <property type="entry name" value="C-terminal (heme d1) domain of cytochrome cd1-nitrite reductase"/>
    <property type="match status" value="1"/>
</dbReference>
<proteinExistence type="predicted"/>
<dbReference type="InterPro" id="IPR051200">
    <property type="entry name" value="Host-pathogen_enzymatic-act"/>
</dbReference>
<dbReference type="Gene3D" id="2.140.10.20">
    <property type="entry name" value="C-terminal (heme d1) domain of cytochrome cd1-nitrite reductase"/>
    <property type="match status" value="1"/>
</dbReference>
<dbReference type="GO" id="GO:0046872">
    <property type="term" value="F:metal ion binding"/>
    <property type="evidence" value="ECO:0007669"/>
    <property type="project" value="UniProtKB-KW"/>
</dbReference>
<evidence type="ECO:0000256" key="2">
    <source>
        <dbReference type="ARBA" id="ARBA00022723"/>
    </source>
</evidence>
<dbReference type="InterPro" id="IPR036909">
    <property type="entry name" value="Cyt_c-like_dom_sf"/>
</dbReference>
<evidence type="ECO:0000313" key="5">
    <source>
        <dbReference type="EMBL" id="QEA05711.1"/>
    </source>
</evidence>
<evidence type="ECO:0000259" key="4">
    <source>
        <dbReference type="PROSITE" id="PS51007"/>
    </source>
</evidence>
<gene>
    <name evidence="5" type="primary">nirS</name>
    <name evidence="5" type="ORF">KBTEX_02035</name>
</gene>
<reference evidence="5" key="1">
    <citation type="submission" date="2019-06" db="EMBL/GenBank/DDBJ databases">
        <authorList>
            <person name="Murdoch R.W."/>
            <person name="Fathepure B."/>
        </authorList>
    </citation>
    <scope>NUCLEOTIDE SEQUENCE</scope>
</reference>
<evidence type="ECO:0000256" key="1">
    <source>
        <dbReference type="ARBA" id="ARBA00022617"/>
    </source>
</evidence>
<organism evidence="5">
    <name type="scientific">uncultured organism</name>
    <dbReference type="NCBI Taxonomy" id="155900"/>
    <lineage>
        <taxon>unclassified sequences</taxon>
        <taxon>environmental samples</taxon>
    </lineage>
</organism>
<keyword evidence="3" id="KW-0408">Iron</keyword>
<dbReference type="AlphaFoldDB" id="A0A5B8RAS8"/>